<dbReference type="GO" id="GO:0043531">
    <property type="term" value="F:ADP binding"/>
    <property type="evidence" value="ECO:0007669"/>
    <property type="project" value="InterPro"/>
</dbReference>
<dbReference type="InterPro" id="IPR050905">
    <property type="entry name" value="Plant_NBS-LRR"/>
</dbReference>
<accession>A0A7J7NRD6</accession>
<dbReference type="Proteomes" id="UP000541444">
    <property type="component" value="Unassembled WGS sequence"/>
</dbReference>
<name>A0A7J7NRD6_9MAGN</name>
<evidence type="ECO:0000313" key="4">
    <source>
        <dbReference type="Proteomes" id="UP000541444"/>
    </source>
</evidence>
<feature type="domain" description="NB-ARC" evidence="2">
    <location>
        <begin position="137"/>
        <end position="299"/>
    </location>
</feature>
<dbReference type="SUPFAM" id="SSF52540">
    <property type="entry name" value="P-loop containing nucleoside triphosphate hydrolases"/>
    <property type="match status" value="1"/>
</dbReference>
<dbReference type="OrthoDB" id="1898799at2759"/>
<dbReference type="InterPro" id="IPR027417">
    <property type="entry name" value="P-loop_NTPase"/>
</dbReference>
<dbReference type="EMBL" id="JACGCM010000628">
    <property type="protein sequence ID" value="KAF6169729.1"/>
    <property type="molecule type" value="Genomic_DNA"/>
</dbReference>
<dbReference type="AlphaFoldDB" id="A0A7J7NRD6"/>
<dbReference type="PRINTS" id="PR00364">
    <property type="entry name" value="DISEASERSIST"/>
</dbReference>
<evidence type="ECO:0000256" key="1">
    <source>
        <dbReference type="ARBA" id="ARBA00022821"/>
    </source>
</evidence>
<dbReference type="InterPro" id="IPR002182">
    <property type="entry name" value="NB-ARC"/>
</dbReference>
<sequence>MEGATIAVTPVTELAKIVKDLQKKVQTDLLNLEEDVKRKVNLARDNGDVIHKVVQHWIVEVNKFREEVVELQRQDGEIKSCFKGWCFARYRLGKESKKKIVIVDKLLIEGRRFDSVATHAPVPPLVVEHFDAFALREPTKKEVIHSLMDDKTNLIGIYGMEGVGKTTLMKEIRKQVEETKLFDKVVLATVSQNPDLRGIQTQIEEILGMKIEEQSISARAVRLSARLKQEKNILLLLDDLWTRLELSDVGIDLDEVSCKVIITSRILDVCNSMGTTKNIEVKVLSKKDSLDLFRQEVGDVDFDSHSEMSEEIVNECDG</sequence>
<reference evidence="3 4" key="1">
    <citation type="journal article" date="2020" name="IScience">
        <title>Genome Sequencing of the Endangered Kingdonia uniflora (Circaeasteraceae, Ranunculales) Reveals Potential Mechanisms of Evolutionary Specialization.</title>
        <authorList>
            <person name="Sun Y."/>
            <person name="Deng T."/>
            <person name="Zhang A."/>
            <person name="Moore M.J."/>
            <person name="Landis J.B."/>
            <person name="Lin N."/>
            <person name="Zhang H."/>
            <person name="Zhang X."/>
            <person name="Huang J."/>
            <person name="Zhang X."/>
            <person name="Sun H."/>
            <person name="Wang H."/>
        </authorList>
    </citation>
    <scope>NUCLEOTIDE SEQUENCE [LARGE SCALE GENOMIC DNA]</scope>
    <source>
        <strain evidence="3">TB1705</strain>
        <tissue evidence="3">Leaf</tissue>
    </source>
</reference>
<dbReference type="GO" id="GO:0006952">
    <property type="term" value="P:defense response"/>
    <property type="evidence" value="ECO:0007669"/>
    <property type="project" value="UniProtKB-KW"/>
</dbReference>
<comment type="caution">
    <text evidence="3">The sequence shown here is derived from an EMBL/GenBank/DDBJ whole genome shotgun (WGS) entry which is preliminary data.</text>
</comment>
<evidence type="ECO:0000313" key="3">
    <source>
        <dbReference type="EMBL" id="KAF6169729.1"/>
    </source>
</evidence>
<dbReference type="Gene3D" id="3.40.50.300">
    <property type="entry name" value="P-loop containing nucleotide triphosphate hydrolases"/>
    <property type="match status" value="1"/>
</dbReference>
<proteinExistence type="predicted"/>
<protein>
    <recommendedName>
        <fullName evidence="2">NB-ARC domain-containing protein</fullName>
    </recommendedName>
</protein>
<dbReference type="PANTHER" id="PTHR33463">
    <property type="entry name" value="NB-ARC DOMAIN-CONTAINING PROTEIN-RELATED"/>
    <property type="match status" value="1"/>
</dbReference>
<organism evidence="3 4">
    <name type="scientific">Kingdonia uniflora</name>
    <dbReference type="NCBI Taxonomy" id="39325"/>
    <lineage>
        <taxon>Eukaryota</taxon>
        <taxon>Viridiplantae</taxon>
        <taxon>Streptophyta</taxon>
        <taxon>Embryophyta</taxon>
        <taxon>Tracheophyta</taxon>
        <taxon>Spermatophyta</taxon>
        <taxon>Magnoliopsida</taxon>
        <taxon>Ranunculales</taxon>
        <taxon>Circaeasteraceae</taxon>
        <taxon>Kingdonia</taxon>
    </lineage>
</organism>
<evidence type="ECO:0000259" key="2">
    <source>
        <dbReference type="Pfam" id="PF00931"/>
    </source>
</evidence>
<dbReference type="FunFam" id="3.40.50.300:FF:001091">
    <property type="entry name" value="Probable disease resistance protein At1g61300"/>
    <property type="match status" value="1"/>
</dbReference>
<dbReference type="Pfam" id="PF00931">
    <property type="entry name" value="NB-ARC"/>
    <property type="match status" value="1"/>
</dbReference>
<gene>
    <name evidence="3" type="ORF">GIB67_004121</name>
</gene>
<keyword evidence="4" id="KW-1185">Reference proteome</keyword>
<keyword evidence="1" id="KW-0611">Plant defense</keyword>
<dbReference type="PANTHER" id="PTHR33463:SF218">
    <property type="entry name" value="DISEASE RESISTANCE PROTEIN RPS2-LIKE"/>
    <property type="match status" value="1"/>
</dbReference>